<dbReference type="GO" id="GO:0050839">
    <property type="term" value="F:cell adhesion molecule binding"/>
    <property type="evidence" value="ECO:0007669"/>
    <property type="project" value="TreeGrafter"/>
</dbReference>
<keyword evidence="6" id="KW-0812">Transmembrane</keyword>
<evidence type="ECO:0000256" key="4">
    <source>
        <dbReference type="ARBA" id="ARBA00023180"/>
    </source>
</evidence>
<dbReference type="GO" id="GO:0005886">
    <property type="term" value="C:plasma membrane"/>
    <property type="evidence" value="ECO:0007669"/>
    <property type="project" value="TreeGrafter"/>
</dbReference>
<dbReference type="PROSITE" id="PS50835">
    <property type="entry name" value="IG_LIKE"/>
    <property type="match status" value="1"/>
</dbReference>
<evidence type="ECO:0000259" key="7">
    <source>
        <dbReference type="PROSITE" id="PS50835"/>
    </source>
</evidence>
<protein>
    <recommendedName>
        <fullName evidence="7">Ig-like domain-containing protein</fullName>
    </recommendedName>
</protein>
<dbReference type="InterPro" id="IPR051275">
    <property type="entry name" value="Cell_adhesion_signaling"/>
</dbReference>
<sequence>MPRGIWKLDRIVLLCLCFLIFGDLIYIAAQRSTAGKTERRNYTGKKPVVIQHRSQDAVNYYDHENGAKIIKSSHFELDYTLGRKITFFCMAQVTKRDSHSTATSSSSSKAIAISASTVSIFQRVMQVKCLIICLALGLLMLATPICEARRGRGRGRTKSRVQIGLPITGKYRDPESDQYYNNNNGAKILQASHFDLEYVLGHKIAFLCVAKGNPRPHITWYKDGAEIYQHLYMHVHEWRIGDDKVKSKIEIDPATQMDAGLYECTADNMYSIDRRSFKTDFSIAFD</sequence>
<proteinExistence type="predicted"/>
<keyword evidence="3" id="KW-1015">Disulfide bond</keyword>
<feature type="transmembrane region" description="Helical" evidence="6">
    <location>
        <begin position="125"/>
        <end position="146"/>
    </location>
</feature>
<accession>A0A9P9YNK0</accession>
<dbReference type="EMBL" id="JAMKOV010000004">
    <property type="protein sequence ID" value="KAI8040211.1"/>
    <property type="molecule type" value="Genomic_DNA"/>
</dbReference>
<keyword evidence="5" id="KW-0393">Immunoglobulin domain</keyword>
<keyword evidence="4" id="KW-0325">Glycoprotein</keyword>
<evidence type="ECO:0000256" key="3">
    <source>
        <dbReference type="ARBA" id="ARBA00023157"/>
    </source>
</evidence>
<dbReference type="SMART" id="SM00408">
    <property type="entry name" value="IGc2"/>
    <property type="match status" value="1"/>
</dbReference>
<evidence type="ECO:0000256" key="5">
    <source>
        <dbReference type="ARBA" id="ARBA00023319"/>
    </source>
</evidence>
<reference evidence="8" key="1">
    <citation type="journal article" date="2023" name="Genome Biol. Evol.">
        <title>Long-read-based Genome Assembly of Drosophila gunungcola Reveals Fewer Chemosensory Genes in Flower-breeding Species.</title>
        <authorList>
            <person name="Negi A."/>
            <person name="Liao B.Y."/>
            <person name="Yeh S.D."/>
        </authorList>
    </citation>
    <scope>NUCLEOTIDE SEQUENCE</scope>
    <source>
        <strain evidence="8">Sukarami</strain>
    </source>
</reference>
<dbReference type="Proteomes" id="UP001059596">
    <property type="component" value="Unassembled WGS sequence"/>
</dbReference>
<keyword evidence="6" id="KW-1133">Transmembrane helix</keyword>
<feature type="domain" description="Ig-like" evidence="7">
    <location>
        <begin position="174"/>
        <end position="282"/>
    </location>
</feature>
<evidence type="ECO:0000313" key="9">
    <source>
        <dbReference type="Proteomes" id="UP001059596"/>
    </source>
</evidence>
<dbReference type="CDD" id="cd00096">
    <property type="entry name" value="Ig"/>
    <property type="match status" value="1"/>
</dbReference>
<evidence type="ECO:0000256" key="1">
    <source>
        <dbReference type="ARBA" id="ARBA00004479"/>
    </source>
</evidence>
<comment type="subcellular location">
    <subcellularLocation>
        <location evidence="1">Membrane</location>
        <topology evidence="1">Single-pass type I membrane protein</topology>
    </subcellularLocation>
</comment>
<organism evidence="8 9">
    <name type="scientific">Drosophila gunungcola</name>
    <name type="common">fruit fly</name>
    <dbReference type="NCBI Taxonomy" id="103775"/>
    <lineage>
        <taxon>Eukaryota</taxon>
        <taxon>Metazoa</taxon>
        <taxon>Ecdysozoa</taxon>
        <taxon>Arthropoda</taxon>
        <taxon>Hexapoda</taxon>
        <taxon>Insecta</taxon>
        <taxon>Pterygota</taxon>
        <taxon>Neoptera</taxon>
        <taxon>Endopterygota</taxon>
        <taxon>Diptera</taxon>
        <taxon>Brachycera</taxon>
        <taxon>Muscomorpha</taxon>
        <taxon>Ephydroidea</taxon>
        <taxon>Drosophilidae</taxon>
        <taxon>Drosophila</taxon>
        <taxon>Sophophora</taxon>
    </lineage>
</organism>
<dbReference type="SUPFAM" id="SSF48726">
    <property type="entry name" value="Immunoglobulin"/>
    <property type="match status" value="1"/>
</dbReference>
<name>A0A9P9YNK0_9MUSC</name>
<dbReference type="GO" id="GO:0098609">
    <property type="term" value="P:cell-cell adhesion"/>
    <property type="evidence" value="ECO:0007669"/>
    <property type="project" value="TreeGrafter"/>
</dbReference>
<dbReference type="InterPro" id="IPR013783">
    <property type="entry name" value="Ig-like_fold"/>
</dbReference>
<dbReference type="Pfam" id="PF13927">
    <property type="entry name" value="Ig_3"/>
    <property type="match status" value="1"/>
</dbReference>
<dbReference type="PANTHER" id="PTHR11640">
    <property type="entry name" value="NEPHRIN"/>
    <property type="match status" value="1"/>
</dbReference>
<gene>
    <name evidence="8" type="ORF">M5D96_006149</name>
</gene>
<dbReference type="Gene3D" id="2.60.40.10">
    <property type="entry name" value="Immunoglobulins"/>
    <property type="match status" value="1"/>
</dbReference>
<dbReference type="InterPro" id="IPR036179">
    <property type="entry name" value="Ig-like_dom_sf"/>
</dbReference>
<dbReference type="InterPro" id="IPR003598">
    <property type="entry name" value="Ig_sub2"/>
</dbReference>
<dbReference type="InterPro" id="IPR007110">
    <property type="entry name" value="Ig-like_dom"/>
</dbReference>
<keyword evidence="2 6" id="KW-0472">Membrane</keyword>
<dbReference type="AlphaFoldDB" id="A0A9P9YNK0"/>
<keyword evidence="9" id="KW-1185">Reference proteome</keyword>
<dbReference type="PANTHER" id="PTHR11640:SF164">
    <property type="entry name" value="MAM DOMAIN-CONTAINING GLYCOSYLPHOSPHATIDYLINOSITOL ANCHOR PROTEIN 1"/>
    <property type="match status" value="1"/>
</dbReference>
<evidence type="ECO:0000256" key="6">
    <source>
        <dbReference type="SAM" id="Phobius"/>
    </source>
</evidence>
<evidence type="ECO:0000313" key="8">
    <source>
        <dbReference type="EMBL" id="KAI8040211.1"/>
    </source>
</evidence>
<evidence type="ECO:0000256" key="2">
    <source>
        <dbReference type="ARBA" id="ARBA00023136"/>
    </source>
</evidence>
<comment type="caution">
    <text evidence="8">The sequence shown here is derived from an EMBL/GenBank/DDBJ whole genome shotgun (WGS) entry which is preliminary data.</text>
</comment>
<feature type="transmembrane region" description="Helical" evidence="6">
    <location>
        <begin position="12"/>
        <end position="29"/>
    </location>
</feature>
<dbReference type="GO" id="GO:0005911">
    <property type="term" value="C:cell-cell junction"/>
    <property type="evidence" value="ECO:0007669"/>
    <property type="project" value="TreeGrafter"/>
</dbReference>